<keyword evidence="3" id="KW-1185">Reference proteome</keyword>
<accession>A0A843WCS9</accession>
<gene>
    <name evidence="2" type="ORF">Taro_038427</name>
</gene>
<comment type="caution">
    <text evidence="2">The sequence shown here is derived from an EMBL/GenBank/DDBJ whole genome shotgun (WGS) entry which is preliminary data.</text>
</comment>
<name>A0A843WCS9_COLES</name>
<reference evidence="2" key="1">
    <citation type="submission" date="2017-07" db="EMBL/GenBank/DDBJ databases">
        <title>Taro Niue Genome Assembly and Annotation.</title>
        <authorList>
            <person name="Atibalentja N."/>
            <person name="Keating K."/>
            <person name="Fields C.J."/>
        </authorList>
    </citation>
    <scope>NUCLEOTIDE SEQUENCE</scope>
    <source>
        <strain evidence="2">Niue_2</strain>
        <tissue evidence="2">Leaf</tissue>
    </source>
</reference>
<proteinExistence type="predicted"/>
<evidence type="ECO:0000313" key="3">
    <source>
        <dbReference type="Proteomes" id="UP000652761"/>
    </source>
</evidence>
<protein>
    <submittedName>
        <fullName evidence="2">Uncharacterized protein</fullName>
    </submittedName>
</protein>
<evidence type="ECO:0000313" key="2">
    <source>
        <dbReference type="EMBL" id="MQM05616.1"/>
    </source>
</evidence>
<dbReference type="Proteomes" id="UP000652761">
    <property type="component" value="Unassembled WGS sequence"/>
</dbReference>
<feature type="compositionally biased region" description="Low complexity" evidence="1">
    <location>
        <begin position="1"/>
        <end position="14"/>
    </location>
</feature>
<organism evidence="2 3">
    <name type="scientific">Colocasia esculenta</name>
    <name type="common">Wild taro</name>
    <name type="synonym">Arum esculentum</name>
    <dbReference type="NCBI Taxonomy" id="4460"/>
    <lineage>
        <taxon>Eukaryota</taxon>
        <taxon>Viridiplantae</taxon>
        <taxon>Streptophyta</taxon>
        <taxon>Embryophyta</taxon>
        <taxon>Tracheophyta</taxon>
        <taxon>Spermatophyta</taxon>
        <taxon>Magnoliopsida</taxon>
        <taxon>Liliopsida</taxon>
        <taxon>Araceae</taxon>
        <taxon>Aroideae</taxon>
        <taxon>Colocasieae</taxon>
        <taxon>Colocasia</taxon>
    </lineage>
</organism>
<feature type="region of interest" description="Disordered" evidence="1">
    <location>
        <begin position="1"/>
        <end position="80"/>
    </location>
</feature>
<evidence type="ECO:0000256" key="1">
    <source>
        <dbReference type="SAM" id="MobiDB-lite"/>
    </source>
</evidence>
<sequence>MLLTTSGTTLTVRTRAPAPLNSNLEGSKGNELREQNPVGNPTPHRFDSGNKNNTTKLGRKKSGTKVNKLTTPSGRVVVLK</sequence>
<feature type="compositionally biased region" description="Polar residues" evidence="1">
    <location>
        <begin position="64"/>
        <end position="73"/>
    </location>
</feature>
<dbReference type="EMBL" id="NMUH01003446">
    <property type="protein sequence ID" value="MQM05616.1"/>
    <property type="molecule type" value="Genomic_DNA"/>
</dbReference>
<dbReference type="AlphaFoldDB" id="A0A843WCS9"/>